<protein>
    <submittedName>
        <fullName evidence="2">Uncharacterized protein</fullName>
    </submittedName>
</protein>
<evidence type="ECO:0000313" key="2">
    <source>
        <dbReference type="EMBL" id="MFC5495927.1"/>
    </source>
</evidence>
<gene>
    <name evidence="2" type="ORF">ACFPOE_00130</name>
</gene>
<evidence type="ECO:0000313" key="3">
    <source>
        <dbReference type="Proteomes" id="UP001596037"/>
    </source>
</evidence>
<proteinExistence type="predicted"/>
<dbReference type="Proteomes" id="UP001596037">
    <property type="component" value="Unassembled WGS sequence"/>
</dbReference>
<keyword evidence="3" id="KW-1185">Reference proteome</keyword>
<reference evidence="3" key="1">
    <citation type="journal article" date="2019" name="Int. J. Syst. Evol. Microbiol.">
        <title>The Global Catalogue of Microorganisms (GCM) 10K type strain sequencing project: providing services to taxonomists for standard genome sequencing and annotation.</title>
        <authorList>
            <consortium name="The Broad Institute Genomics Platform"/>
            <consortium name="The Broad Institute Genome Sequencing Center for Infectious Disease"/>
            <person name="Wu L."/>
            <person name="Ma J."/>
        </authorList>
    </citation>
    <scope>NUCLEOTIDE SEQUENCE [LARGE SCALE GENOMIC DNA]</scope>
    <source>
        <strain evidence="3">CCUG 57401</strain>
    </source>
</reference>
<feature type="chain" id="PRO_5046478357" evidence="1">
    <location>
        <begin position="30"/>
        <end position="139"/>
    </location>
</feature>
<organism evidence="2 3">
    <name type="scientific">Caenimonas terrae</name>
    <dbReference type="NCBI Taxonomy" id="696074"/>
    <lineage>
        <taxon>Bacteria</taxon>
        <taxon>Pseudomonadati</taxon>
        <taxon>Pseudomonadota</taxon>
        <taxon>Betaproteobacteria</taxon>
        <taxon>Burkholderiales</taxon>
        <taxon>Comamonadaceae</taxon>
        <taxon>Caenimonas</taxon>
    </lineage>
</organism>
<sequence>MTLYRPAILLHGALAAAAFIITLASSARGDHVPPPEPPAQRPPAAVYGSDALAHAEAVYRTMRYAQAEDALRCAGFANVGPTRGLPLLVAGKDYEVVPHPAVRHAAEVDLQSHGSSGAGLCAYLQQPAVRNWYRERFAL</sequence>
<name>A0ABW0N7K8_9BURK</name>
<evidence type="ECO:0000256" key="1">
    <source>
        <dbReference type="SAM" id="SignalP"/>
    </source>
</evidence>
<dbReference type="EMBL" id="JBHSMF010000002">
    <property type="protein sequence ID" value="MFC5495927.1"/>
    <property type="molecule type" value="Genomic_DNA"/>
</dbReference>
<dbReference type="RefSeq" id="WP_376847963.1">
    <property type="nucleotide sequence ID" value="NZ_JBHSMF010000002.1"/>
</dbReference>
<keyword evidence="1" id="KW-0732">Signal</keyword>
<comment type="caution">
    <text evidence="2">The sequence shown here is derived from an EMBL/GenBank/DDBJ whole genome shotgun (WGS) entry which is preliminary data.</text>
</comment>
<feature type="signal peptide" evidence="1">
    <location>
        <begin position="1"/>
        <end position="29"/>
    </location>
</feature>
<accession>A0ABW0N7K8</accession>